<accession>W6V3R2</accession>
<dbReference type="EMBL" id="APAU02000028">
    <property type="protein sequence ID" value="EUB60684.1"/>
    <property type="molecule type" value="Genomic_DNA"/>
</dbReference>
<name>W6V3R2_ECHGR</name>
<comment type="similarity">
    <text evidence="2">Belongs to the ZIP transporter (TC 2.A.5) family.</text>
</comment>
<dbReference type="GO" id="GO:0005886">
    <property type="term" value="C:plasma membrane"/>
    <property type="evidence" value="ECO:0007669"/>
    <property type="project" value="TreeGrafter"/>
</dbReference>
<comment type="subcellular location">
    <subcellularLocation>
        <location evidence="1">Membrane</location>
        <topology evidence="1">Multi-pass membrane protein</topology>
    </subcellularLocation>
</comment>
<dbReference type="PANTHER" id="PTHR12191">
    <property type="entry name" value="SOLUTE CARRIER FAMILY 39"/>
    <property type="match status" value="1"/>
</dbReference>
<feature type="transmembrane region" description="Helical" evidence="6">
    <location>
        <begin position="423"/>
        <end position="444"/>
    </location>
</feature>
<feature type="transmembrane region" description="Helical" evidence="6">
    <location>
        <begin position="207"/>
        <end position="231"/>
    </location>
</feature>
<protein>
    <submittedName>
        <fullName evidence="7">Zinc transporter ZIP14</fullName>
    </submittedName>
</protein>
<dbReference type="Pfam" id="PF02535">
    <property type="entry name" value="Zip"/>
    <property type="match status" value="1"/>
</dbReference>
<comment type="caution">
    <text evidence="7">The sequence shown here is derived from an EMBL/GenBank/DDBJ whole genome shotgun (WGS) entry which is preliminary data.</text>
</comment>
<evidence type="ECO:0000256" key="3">
    <source>
        <dbReference type="ARBA" id="ARBA00022692"/>
    </source>
</evidence>
<evidence type="ECO:0000256" key="5">
    <source>
        <dbReference type="ARBA" id="ARBA00023136"/>
    </source>
</evidence>
<dbReference type="GO" id="GO:0140410">
    <property type="term" value="F:monoatomic cation:bicarbonate symporter activity"/>
    <property type="evidence" value="ECO:0007669"/>
    <property type="project" value="TreeGrafter"/>
</dbReference>
<organism evidence="7 8">
    <name type="scientific">Echinococcus granulosus</name>
    <name type="common">Hydatid tapeworm</name>
    <dbReference type="NCBI Taxonomy" id="6210"/>
    <lineage>
        <taxon>Eukaryota</taxon>
        <taxon>Metazoa</taxon>
        <taxon>Spiralia</taxon>
        <taxon>Lophotrochozoa</taxon>
        <taxon>Platyhelminthes</taxon>
        <taxon>Cestoda</taxon>
        <taxon>Eucestoda</taxon>
        <taxon>Cyclophyllidea</taxon>
        <taxon>Taeniidae</taxon>
        <taxon>Echinococcus</taxon>
        <taxon>Echinococcus granulosus group</taxon>
    </lineage>
</organism>
<evidence type="ECO:0000313" key="8">
    <source>
        <dbReference type="Proteomes" id="UP000019149"/>
    </source>
</evidence>
<evidence type="ECO:0000256" key="1">
    <source>
        <dbReference type="ARBA" id="ARBA00004141"/>
    </source>
</evidence>
<feature type="transmembrane region" description="Helical" evidence="6">
    <location>
        <begin position="166"/>
        <end position="187"/>
    </location>
</feature>
<evidence type="ECO:0000256" key="2">
    <source>
        <dbReference type="ARBA" id="ARBA00006939"/>
    </source>
</evidence>
<keyword evidence="3 6" id="KW-0812">Transmembrane</keyword>
<sequence length="464" mass="50038">MAAMASPFTFLMVLSTPSTLFRHWTLVLSVVTLLYSSFLGPLPVVGEPALILHSMPNHFPIGPISNETAAIKTLDDPTFVDNPLVTIPLPNLPNIEKSTALLTIASQNDSRFESFLLRITSESGEKYRNLMEVIIFAFLGVTVTNLCAVTGFICIPIQRSKYFNSFINFMLALAVSALFSTAILVLLPEAMRMADMPLEFGGQGHSYLLKLSCVPTSLLIFFCIEYILLILPRLSKLHISSNNRSDTSQESTVSLENPVFLGSGDSVESQSTTYSTQPSSSCMDFTVKSLVKIAPMAWMVLLGDSIHNFMDGMAIAVGFTESPTVGIAICLCILFEELPHELGDFAVLIASGFSIKSALCANFTSACTAYLGLTIGLIIGEMSSGALYVFAATSGVFLYISLSDMLPSIRETLKEAEKKSGSSLRLFVIQISGLIAGYACVLGGPVSATDFQTFQSVEFSLGPS</sequence>
<proteinExistence type="inferred from homology"/>
<gene>
    <name evidence="7" type="ORF">EGR_04517</name>
</gene>
<feature type="transmembrane region" description="Helical" evidence="6">
    <location>
        <begin position="133"/>
        <end position="154"/>
    </location>
</feature>
<dbReference type="GO" id="GO:0005385">
    <property type="term" value="F:zinc ion transmembrane transporter activity"/>
    <property type="evidence" value="ECO:0007669"/>
    <property type="project" value="TreeGrafter"/>
</dbReference>
<dbReference type="GO" id="GO:0030003">
    <property type="term" value="P:intracellular monoatomic cation homeostasis"/>
    <property type="evidence" value="ECO:0007669"/>
    <property type="project" value="TreeGrafter"/>
</dbReference>
<dbReference type="GO" id="GO:0071578">
    <property type="term" value="P:zinc ion import across plasma membrane"/>
    <property type="evidence" value="ECO:0007669"/>
    <property type="project" value="TreeGrafter"/>
</dbReference>
<keyword evidence="8" id="KW-1185">Reference proteome</keyword>
<dbReference type="OrthoDB" id="200954at2759"/>
<evidence type="ECO:0000256" key="4">
    <source>
        <dbReference type="ARBA" id="ARBA00022989"/>
    </source>
</evidence>
<feature type="transmembrane region" description="Helical" evidence="6">
    <location>
        <begin position="359"/>
        <end position="379"/>
    </location>
</feature>
<evidence type="ECO:0000256" key="6">
    <source>
        <dbReference type="SAM" id="Phobius"/>
    </source>
</evidence>
<reference evidence="7 8" key="1">
    <citation type="journal article" date="2013" name="Nat. Genet.">
        <title>The genome of the hydatid tapeworm Echinococcus granulosus.</title>
        <authorList>
            <person name="Zheng H."/>
            <person name="Zhang W."/>
            <person name="Zhang L."/>
            <person name="Zhang Z."/>
            <person name="Li J."/>
            <person name="Lu G."/>
            <person name="Zhu Y."/>
            <person name="Wang Y."/>
            <person name="Huang Y."/>
            <person name="Liu J."/>
            <person name="Kang H."/>
            <person name="Chen J."/>
            <person name="Wang L."/>
            <person name="Chen A."/>
            <person name="Yu S."/>
            <person name="Gao Z."/>
            <person name="Jin L."/>
            <person name="Gu W."/>
            <person name="Wang Z."/>
            <person name="Zhao L."/>
            <person name="Shi B."/>
            <person name="Wen H."/>
            <person name="Lin R."/>
            <person name="Jones M.K."/>
            <person name="Brejova B."/>
            <person name="Vinar T."/>
            <person name="Zhao G."/>
            <person name="McManus D.P."/>
            <person name="Chen Z."/>
            <person name="Zhou Y."/>
            <person name="Wang S."/>
        </authorList>
    </citation>
    <scope>NUCLEOTIDE SEQUENCE [LARGE SCALE GENOMIC DNA]</scope>
</reference>
<keyword evidence="5 6" id="KW-0472">Membrane</keyword>
<dbReference type="PANTHER" id="PTHR12191:SF37">
    <property type="entry name" value="ZINC TRANSPORTER FOI"/>
    <property type="match status" value="1"/>
</dbReference>
<dbReference type="KEGG" id="egl:EGR_04517"/>
<feature type="transmembrane region" description="Helical" evidence="6">
    <location>
        <begin position="385"/>
        <end position="402"/>
    </location>
</feature>
<dbReference type="CTD" id="36340232"/>
<dbReference type="InterPro" id="IPR003689">
    <property type="entry name" value="ZIP"/>
</dbReference>
<evidence type="ECO:0000313" key="7">
    <source>
        <dbReference type="EMBL" id="EUB60684.1"/>
    </source>
</evidence>
<dbReference type="Proteomes" id="UP000019149">
    <property type="component" value="Unassembled WGS sequence"/>
</dbReference>
<dbReference type="AlphaFoldDB" id="W6V3R2"/>
<dbReference type="RefSeq" id="XP_024351880.1">
    <property type="nucleotide sequence ID" value="XM_024493766.1"/>
</dbReference>
<keyword evidence="4 6" id="KW-1133">Transmembrane helix</keyword>
<dbReference type="GeneID" id="36340232"/>
<dbReference type="InterPro" id="IPR050799">
    <property type="entry name" value="ZIP_Transporter"/>
</dbReference>
<dbReference type="STRING" id="6210.W6V3R2"/>
<dbReference type="OMA" id="CSEVARE"/>